<dbReference type="SUPFAM" id="SSF52058">
    <property type="entry name" value="L domain-like"/>
    <property type="match status" value="1"/>
</dbReference>
<protein>
    <submittedName>
        <fullName evidence="1">Uncharacterized protein</fullName>
    </submittedName>
</protein>
<dbReference type="Proteomes" id="UP001165160">
    <property type="component" value="Unassembled WGS sequence"/>
</dbReference>
<dbReference type="EMBL" id="BRXX01000399">
    <property type="protein sequence ID" value="GMI09448.1"/>
    <property type="molecule type" value="Genomic_DNA"/>
</dbReference>
<reference evidence="2" key="1">
    <citation type="journal article" date="2023" name="Commun. Biol.">
        <title>Genome analysis of Parmales, the sister group of diatoms, reveals the evolutionary specialization of diatoms from phago-mixotrophs to photoautotrophs.</title>
        <authorList>
            <person name="Ban H."/>
            <person name="Sato S."/>
            <person name="Yoshikawa S."/>
            <person name="Yamada K."/>
            <person name="Nakamura Y."/>
            <person name="Ichinomiya M."/>
            <person name="Sato N."/>
            <person name="Blanc-Mathieu R."/>
            <person name="Endo H."/>
            <person name="Kuwata A."/>
            <person name="Ogata H."/>
        </authorList>
    </citation>
    <scope>NUCLEOTIDE SEQUENCE [LARGE SCALE GENOMIC DNA]</scope>
    <source>
        <strain evidence="2">NIES 3699</strain>
    </source>
</reference>
<evidence type="ECO:0000313" key="2">
    <source>
        <dbReference type="Proteomes" id="UP001165160"/>
    </source>
</evidence>
<sequence>MSTPDFSRRLLTFLSPSMFLTVRCLSREWRAVTQPAIDGIFEGGTLLVLDGKDINQDDAYSRSERREPITQIMFLLNITRIGEYACKWAVNLATVEIPEGVTSIGCGAFWCCSKLTSVTFPKTLAKIQRSAFNRCSSLEVVNLLHTDLQEIQSYAFEFCLVLKSVKVPASLRKIIISPQAFSSCNKLKNQPLTANRK</sequence>
<dbReference type="InterPro" id="IPR032675">
    <property type="entry name" value="LRR_dom_sf"/>
</dbReference>
<evidence type="ECO:0000313" key="1">
    <source>
        <dbReference type="EMBL" id="GMI09448.1"/>
    </source>
</evidence>
<accession>A0A9W7FC78</accession>
<dbReference type="PANTHER" id="PTHR45661">
    <property type="entry name" value="SURFACE ANTIGEN"/>
    <property type="match status" value="1"/>
</dbReference>
<dbReference type="PANTHER" id="PTHR45661:SF3">
    <property type="entry name" value="IG-LIKE DOMAIN-CONTAINING PROTEIN"/>
    <property type="match status" value="1"/>
</dbReference>
<comment type="caution">
    <text evidence="1">The sequence shown here is derived from an EMBL/GenBank/DDBJ whole genome shotgun (WGS) entry which is preliminary data.</text>
</comment>
<dbReference type="InterPro" id="IPR053139">
    <property type="entry name" value="Surface_bspA-like"/>
</dbReference>
<organism evidence="1 2">
    <name type="scientific">Triparma verrucosa</name>
    <dbReference type="NCBI Taxonomy" id="1606542"/>
    <lineage>
        <taxon>Eukaryota</taxon>
        <taxon>Sar</taxon>
        <taxon>Stramenopiles</taxon>
        <taxon>Ochrophyta</taxon>
        <taxon>Bolidophyceae</taxon>
        <taxon>Parmales</taxon>
        <taxon>Triparmaceae</taxon>
        <taxon>Triparma</taxon>
    </lineage>
</organism>
<dbReference type="AlphaFoldDB" id="A0A9W7FC78"/>
<name>A0A9W7FC78_9STRA</name>
<proteinExistence type="predicted"/>
<gene>
    <name evidence="1" type="ORF">TrVE_jg8821</name>
</gene>
<keyword evidence="2" id="KW-1185">Reference proteome</keyword>
<dbReference type="Pfam" id="PF13306">
    <property type="entry name" value="LRR_5"/>
    <property type="match status" value="1"/>
</dbReference>
<dbReference type="Gene3D" id="3.80.10.10">
    <property type="entry name" value="Ribonuclease Inhibitor"/>
    <property type="match status" value="1"/>
</dbReference>
<dbReference type="InterPro" id="IPR026906">
    <property type="entry name" value="LRR_5"/>
</dbReference>